<comment type="similarity">
    <text evidence="1">Belongs to the NodU/CmcH family.</text>
</comment>
<dbReference type="PANTHER" id="PTHR34847">
    <property type="entry name" value="NODULATION PROTEIN U"/>
    <property type="match status" value="1"/>
</dbReference>
<dbReference type="InterPro" id="IPR051338">
    <property type="entry name" value="NodU/CmcH_Carbamoyltrnsfr"/>
</dbReference>
<reference evidence="5" key="1">
    <citation type="journal article" date="2020" name="Mol. Plant Microbe">
        <title>Rhizobial microsymbionts of the narrowly endemic Oxytropis species growing in Kamchatka are characterized by significant genetic diversity and possess a set of genes that are associated with T3SS and T6SS secretion systems and can affect the development of symbiosis.</title>
        <authorList>
            <person name="Safronova V."/>
            <person name="Guro P."/>
            <person name="Sazanova A."/>
            <person name="Kuznetsova I."/>
            <person name="Belimov A."/>
            <person name="Yakubov V."/>
            <person name="Chirak E."/>
            <person name="Afonin A."/>
            <person name="Gogolev Y."/>
            <person name="Andronov E."/>
            <person name="Tikhonovich I."/>
        </authorList>
    </citation>
    <scope>NUCLEOTIDE SEQUENCE [LARGE SCALE GENOMIC DNA]</scope>
    <source>
        <strain evidence="5">581</strain>
    </source>
</reference>
<name>A0A7G6TZG8_9BRAD</name>
<evidence type="ECO:0000313" key="4">
    <source>
        <dbReference type="EMBL" id="QND72150.1"/>
    </source>
</evidence>
<feature type="domain" description="Carbamoyltransferase C-terminal" evidence="3">
    <location>
        <begin position="349"/>
        <end position="515"/>
    </location>
</feature>
<evidence type="ECO:0000313" key="5">
    <source>
        <dbReference type="Proteomes" id="UP000515291"/>
    </source>
</evidence>
<dbReference type="Gene3D" id="3.90.870.20">
    <property type="entry name" value="Carbamoyltransferase, C-terminal domain"/>
    <property type="match status" value="1"/>
</dbReference>
<dbReference type="Pfam" id="PF02543">
    <property type="entry name" value="Carbam_trans_N"/>
    <property type="match status" value="1"/>
</dbReference>
<dbReference type="PANTHER" id="PTHR34847:SF1">
    <property type="entry name" value="NODULATION PROTEIN U"/>
    <property type="match status" value="1"/>
</dbReference>
<dbReference type="InterPro" id="IPR043129">
    <property type="entry name" value="ATPase_NBD"/>
</dbReference>
<feature type="domain" description="Carbamoyltransferase" evidence="2">
    <location>
        <begin position="80"/>
        <end position="294"/>
    </location>
</feature>
<evidence type="ECO:0000259" key="3">
    <source>
        <dbReference type="Pfam" id="PF16861"/>
    </source>
</evidence>
<dbReference type="CDD" id="cd24100">
    <property type="entry name" value="ASKHA_NBD_MJ1051-like_N"/>
    <property type="match status" value="1"/>
</dbReference>
<dbReference type="SUPFAM" id="SSF53067">
    <property type="entry name" value="Actin-like ATPase domain"/>
    <property type="match status" value="1"/>
</dbReference>
<evidence type="ECO:0000256" key="1">
    <source>
        <dbReference type="ARBA" id="ARBA00006129"/>
    </source>
</evidence>
<dbReference type="AlphaFoldDB" id="A0A7G6TZG8"/>
<dbReference type="InterPro" id="IPR031730">
    <property type="entry name" value="Carbam_trans_C"/>
</dbReference>
<evidence type="ECO:0000259" key="2">
    <source>
        <dbReference type="Pfam" id="PF02543"/>
    </source>
</evidence>
<dbReference type="Gene3D" id="3.30.420.40">
    <property type="match status" value="2"/>
</dbReference>
<evidence type="ECO:0008006" key="6">
    <source>
        <dbReference type="Google" id="ProtNLM"/>
    </source>
</evidence>
<protein>
    <recommendedName>
        <fullName evidence="6">Carbamoyltransferase</fullName>
    </recommendedName>
</protein>
<accession>A0A7G6TZG8</accession>
<gene>
    <name evidence="4" type="ORF">HB776_13660</name>
</gene>
<dbReference type="InterPro" id="IPR038152">
    <property type="entry name" value="Carbam_trans_C_sf"/>
</dbReference>
<dbReference type="Pfam" id="PF16861">
    <property type="entry name" value="Carbam_trans_C"/>
    <property type="match status" value="1"/>
</dbReference>
<dbReference type="GO" id="GO:0003824">
    <property type="term" value="F:catalytic activity"/>
    <property type="evidence" value="ECO:0007669"/>
    <property type="project" value="InterPro"/>
</dbReference>
<dbReference type="KEGG" id="trb:HB776_13660"/>
<sequence>MLSIAGATRRDVDVVAYSRAMFPKAYFPRLRGLRWLREQYRSRVGKDRLLLGAEQHRYRAQRAEDVFDAAAWRRDGGFRDDAAIHFYNHHEAHSLPTLFYSPWPDALLVTADGGGDNVNYSYRHFAERRLTTLYGDDTCLFLPNPVDSLGRAYSAATKSLGFRPNRHEGKLTGLAAMGKPTAADTIAGYFSVAPDGRIQSSFRSYHQMNALMRRLAKQAGREDFAASIQKVLEDTMLLSLQRLLQQHPARHLGLSGGVFANVKLNRLLAEQLPIDELFIFPAMGDDGLPIGGALSYLMQRDGLAPWLERRRDLGDVYLGRDFQAGLDDGIAATPGIHRVNEAPVDGAVKRLVAGEIGAIFNGRMEYGPRALGARTILANPARRGTHDLLNERLSRSEFMPFAPVITAERAAEVFDVNPVNARACRYMTIACDVRPEWRDRIPAVVHVDGSARPQVIARPDNPLYYDIVEGFARASGLPVLVNTSFNVHEEPIVNSPDEALRALLDRRIDFLVTTGGLYRRDAT</sequence>
<dbReference type="EMBL" id="CP050292">
    <property type="protein sequence ID" value="QND72150.1"/>
    <property type="molecule type" value="Genomic_DNA"/>
</dbReference>
<dbReference type="InterPro" id="IPR003696">
    <property type="entry name" value="Carbtransf_dom"/>
</dbReference>
<organism evidence="4 5">
    <name type="scientific">Tardiphaga robiniae</name>
    <dbReference type="NCBI Taxonomy" id="943830"/>
    <lineage>
        <taxon>Bacteria</taxon>
        <taxon>Pseudomonadati</taxon>
        <taxon>Pseudomonadota</taxon>
        <taxon>Alphaproteobacteria</taxon>
        <taxon>Hyphomicrobiales</taxon>
        <taxon>Nitrobacteraceae</taxon>
        <taxon>Tardiphaga</taxon>
    </lineage>
</organism>
<dbReference type="Proteomes" id="UP000515291">
    <property type="component" value="Chromosome"/>
</dbReference>
<proteinExistence type="inferred from homology"/>